<dbReference type="SUPFAM" id="SSF63380">
    <property type="entry name" value="Riboflavin synthase domain-like"/>
    <property type="match status" value="1"/>
</dbReference>
<dbReference type="Pfam" id="PF01794">
    <property type="entry name" value="Ferric_reduct"/>
    <property type="match status" value="1"/>
</dbReference>
<accession>A0A9P6QCF6</accession>
<evidence type="ECO:0000256" key="1">
    <source>
        <dbReference type="ARBA" id="ARBA00004141"/>
    </source>
</evidence>
<evidence type="ECO:0000256" key="5">
    <source>
        <dbReference type="ARBA" id="ARBA00023002"/>
    </source>
</evidence>
<comment type="caution">
    <text evidence="11">The sequence shown here is derived from an EMBL/GenBank/DDBJ whole genome shotgun (WGS) entry which is preliminary data.</text>
</comment>
<evidence type="ECO:0000313" key="11">
    <source>
        <dbReference type="EMBL" id="KAG0265515.1"/>
    </source>
</evidence>
<evidence type="ECO:0000313" key="12">
    <source>
        <dbReference type="Proteomes" id="UP000807716"/>
    </source>
</evidence>
<feature type="region of interest" description="Disordered" evidence="8">
    <location>
        <begin position="1"/>
        <end position="30"/>
    </location>
</feature>
<feature type="transmembrane region" description="Helical" evidence="9">
    <location>
        <begin position="192"/>
        <end position="212"/>
    </location>
</feature>
<keyword evidence="2 9" id="KW-0812">Transmembrane</keyword>
<evidence type="ECO:0000256" key="6">
    <source>
        <dbReference type="ARBA" id="ARBA00023065"/>
    </source>
</evidence>
<protein>
    <recommendedName>
        <fullName evidence="10">FAD-binding FR-type domain-containing protein</fullName>
    </recommendedName>
</protein>
<keyword evidence="4 9" id="KW-1133">Transmembrane helix</keyword>
<dbReference type="Gene3D" id="3.40.50.80">
    <property type="entry name" value="Nucleotide-binding domain of ferredoxin-NADP reductase (FNR) module"/>
    <property type="match status" value="1"/>
</dbReference>
<keyword evidence="12" id="KW-1185">Reference proteome</keyword>
<keyword evidence="5" id="KW-0560">Oxidoreductase</keyword>
<dbReference type="CDD" id="cd06186">
    <property type="entry name" value="NOX_Duox_like_FAD_NADP"/>
    <property type="match status" value="1"/>
</dbReference>
<feature type="compositionally biased region" description="Low complexity" evidence="8">
    <location>
        <begin position="481"/>
        <end position="497"/>
    </location>
</feature>
<feature type="region of interest" description="Disordered" evidence="8">
    <location>
        <begin position="451"/>
        <end position="525"/>
    </location>
</feature>
<dbReference type="InterPro" id="IPR039261">
    <property type="entry name" value="FNR_nucleotide-bd"/>
</dbReference>
<evidence type="ECO:0000256" key="9">
    <source>
        <dbReference type="SAM" id="Phobius"/>
    </source>
</evidence>
<dbReference type="InterPro" id="IPR050369">
    <property type="entry name" value="RBOH/FRE"/>
</dbReference>
<dbReference type="GO" id="GO:0016175">
    <property type="term" value="F:superoxide-generating NAD(P)H oxidase activity"/>
    <property type="evidence" value="ECO:0007669"/>
    <property type="project" value="TreeGrafter"/>
</dbReference>
<evidence type="ECO:0000256" key="3">
    <source>
        <dbReference type="ARBA" id="ARBA00022982"/>
    </source>
</evidence>
<dbReference type="GO" id="GO:0042554">
    <property type="term" value="P:superoxide anion generation"/>
    <property type="evidence" value="ECO:0007669"/>
    <property type="project" value="TreeGrafter"/>
</dbReference>
<dbReference type="PROSITE" id="PS51384">
    <property type="entry name" value="FAD_FR"/>
    <property type="match status" value="1"/>
</dbReference>
<name>A0A9P6QCF6_9FUNG</name>
<dbReference type="GO" id="GO:0006952">
    <property type="term" value="P:defense response"/>
    <property type="evidence" value="ECO:0007669"/>
    <property type="project" value="TreeGrafter"/>
</dbReference>
<evidence type="ECO:0000256" key="2">
    <source>
        <dbReference type="ARBA" id="ARBA00022692"/>
    </source>
</evidence>
<evidence type="ECO:0000259" key="10">
    <source>
        <dbReference type="PROSITE" id="PS51384"/>
    </source>
</evidence>
<dbReference type="EMBL" id="JAAAJB010000115">
    <property type="protein sequence ID" value="KAG0265515.1"/>
    <property type="molecule type" value="Genomic_DNA"/>
</dbReference>
<organism evidence="11 12">
    <name type="scientific">Actinomortierella ambigua</name>
    <dbReference type="NCBI Taxonomy" id="1343610"/>
    <lineage>
        <taxon>Eukaryota</taxon>
        <taxon>Fungi</taxon>
        <taxon>Fungi incertae sedis</taxon>
        <taxon>Mucoromycota</taxon>
        <taxon>Mortierellomycotina</taxon>
        <taxon>Mortierellomycetes</taxon>
        <taxon>Mortierellales</taxon>
        <taxon>Mortierellaceae</taxon>
        <taxon>Actinomortierella</taxon>
    </lineage>
</organism>
<sequence length="582" mass="66242">MSTDQETSYLAPPPAEGADPLEPLPTSSSHRSLERVFAQKFATLGMRKRPTWRSKFDKFRLHQGPRVLFLFFWMLLQSLIFAFSFLIYQRSHRYNHARGLLGCALGLSRGAAAVINIDCGLILFSVCRNLISVLRSTFLNNIVPFDKSIGFHKVIAWSIVFFSMVHTVAHYANYYHLEKASESGGKTAQQMAFLTGTGFTGHMLVLILFLMISSSVERVRRKAFETFWYAHHLFILFFITLMSHGAFCFIRADDPPYCKASSYKFVSASLFFYIVERVLREVRARKPTSIHKIVLHPSKVVEVQMQKRDFKCKAGQYVFLNCPDISLYEWHPFTITSAPEEDYVSVHIRIVGDWTTAFTKLLGCSFDDERQYWIEEMLCKSTETIAAVAGAATTGFSSSAHAFEWFQDLLIALEEQNLSEFLEIRSYLTGELDADELNTIVMEAKSAMSLQKSLKRRATRATSRPSSHRSHTMAEEGRHITTGNQTADTTDQAAKTAMGDDEEGDDDDIEDAEEDDRDAITGLRSPTYYGRPNFDKIFSELSAAHPPEHGQVGVFFCGPKRMGETLHRCARKYEFKFHKENF</sequence>
<dbReference type="PRINTS" id="PR00466">
    <property type="entry name" value="GP91PHOX"/>
</dbReference>
<dbReference type="InterPro" id="IPR013112">
    <property type="entry name" value="FAD-bd_8"/>
</dbReference>
<proteinExistence type="predicted"/>
<keyword evidence="6" id="KW-0406">Ion transport</keyword>
<dbReference type="GO" id="GO:0006811">
    <property type="term" value="P:monoatomic ion transport"/>
    <property type="evidence" value="ECO:0007669"/>
    <property type="project" value="UniProtKB-KW"/>
</dbReference>
<evidence type="ECO:0000256" key="8">
    <source>
        <dbReference type="SAM" id="MobiDB-lite"/>
    </source>
</evidence>
<dbReference type="AlphaFoldDB" id="A0A9P6QCF6"/>
<feature type="compositionally biased region" description="Acidic residues" evidence="8">
    <location>
        <begin position="499"/>
        <end position="517"/>
    </location>
</feature>
<dbReference type="PANTHER" id="PTHR11972:SF153">
    <property type="entry name" value="SUPEROXIDE-GENERATING NADPH OXIDASE HEAVY CHAIN SUBUNIT A"/>
    <property type="match status" value="1"/>
</dbReference>
<evidence type="ECO:0000256" key="7">
    <source>
        <dbReference type="ARBA" id="ARBA00023136"/>
    </source>
</evidence>
<dbReference type="Gene3D" id="2.40.30.10">
    <property type="entry name" value="Translation factors"/>
    <property type="match status" value="1"/>
</dbReference>
<dbReference type="GO" id="GO:0043020">
    <property type="term" value="C:NADPH oxidase complex"/>
    <property type="evidence" value="ECO:0007669"/>
    <property type="project" value="TreeGrafter"/>
</dbReference>
<comment type="subcellular location">
    <subcellularLocation>
        <location evidence="1">Membrane</location>
        <topology evidence="1">Multi-pass membrane protein</topology>
    </subcellularLocation>
</comment>
<dbReference type="Pfam" id="PF08030">
    <property type="entry name" value="NAD_binding_6"/>
    <property type="match status" value="1"/>
</dbReference>
<feature type="transmembrane region" description="Helical" evidence="9">
    <location>
        <begin position="154"/>
        <end position="172"/>
    </location>
</feature>
<keyword evidence="6" id="KW-0813">Transport</keyword>
<dbReference type="Pfam" id="PF08022">
    <property type="entry name" value="FAD_binding_8"/>
    <property type="match status" value="1"/>
</dbReference>
<gene>
    <name evidence="11" type="ORF">DFQ27_000594</name>
</gene>
<reference evidence="11" key="1">
    <citation type="journal article" date="2020" name="Fungal Divers.">
        <title>Resolving the Mortierellaceae phylogeny through synthesis of multi-gene phylogenetics and phylogenomics.</title>
        <authorList>
            <person name="Vandepol N."/>
            <person name="Liber J."/>
            <person name="Desiro A."/>
            <person name="Na H."/>
            <person name="Kennedy M."/>
            <person name="Barry K."/>
            <person name="Grigoriev I.V."/>
            <person name="Miller A.N."/>
            <person name="O'Donnell K."/>
            <person name="Stajich J.E."/>
            <person name="Bonito G."/>
        </authorList>
    </citation>
    <scope>NUCLEOTIDE SEQUENCE</scope>
    <source>
        <strain evidence="11">BC1065</strain>
    </source>
</reference>
<dbReference type="InterPro" id="IPR013130">
    <property type="entry name" value="Fe3_Rdtase_TM_dom"/>
</dbReference>
<dbReference type="OrthoDB" id="167398at2759"/>
<dbReference type="InterPro" id="IPR000778">
    <property type="entry name" value="Cyt_b245_heavy_chain"/>
</dbReference>
<dbReference type="InterPro" id="IPR013121">
    <property type="entry name" value="Fe_red_NAD-bd_6"/>
</dbReference>
<keyword evidence="7 9" id="KW-0472">Membrane</keyword>
<dbReference type="Proteomes" id="UP000807716">
    <property type="component" value="Unassembled WGS sequence"/>
</dbReference>
<feature type="transmembrane region" description="Helical" evidence="9">
    <location>
        <begin position="233"/>
        <end position="252"/>
    </location>
</feature>
<feature type="domain" description="FAD-binding FR-type" evidence="10">
    <location>
        <begin position="268"/>
        <end position="398"/>
    </location>
</feature>
<feature type="transmembrane region" description="Helical" evidence="9">
    <location>
        <begin position="67"/>
        <end position="88"/>
    </location>
</feature>
<dbReference type="InterPro" id="IPR017938">
    <property type="entry name" value="Riboflavin_synthase-like_b-brl"/>
</dbReference>
<evidence type="ECO:0000256" key="4">
    <source>
        <dbReference type="ARBA" id="ARBA00022989"/>
    </source>
</evidence>
<dbReference type="PANTHER" id="PTHR11972">
    <property type="entry name" value="NADPH OXIDASE"/>
    <property type="match status" value="1"/>
</dbReference>
<keyword evidence="3" id="KW-0249">Electron transport</keyword>
<dbReference type="InterPro" id="IPR017927">
    <property type="entry name" value="FAD-bd_FR_type"/>
</dbReference>